<evidence type="ECO:0000313" key="2">
    <source>
        <dbReference type="EMBL" id="BFG06327.1"/>
    </source>
</evidence>
<protein>
    <submittedName>
        <fullName evidence="2">Uncharacterized protein</fullName>
    </submittedName>
</protein>
<dbReference type="Proteomes" id="UP001500889">
    <property type="component" value="Chromosome E"/>
</dbReference>
<dbReference type="AlphaFoldDB" id="A0AAU9GF56"/>
<keyword evidence="3" id="KW-1185">Reference proteome</keyword>
<reference evidence="2 3" key="1">
    <citation type="submission" date="2024-02" db="EMBL/GenBank/DDBJ databases">
        <title>A chromosome-level genome assembly of Drosophila madeirensis, a fruit fly species endemic to Madeira island.</title>
        <authorList>
            <person name="Tomihara K."/>
            <person name="Llopart A."/>
            <person name="Yamamoto D."/>
        </authorList>
    </citation>
    <scope>NUCLEOTIDE SEQUENCE [LARGE SCALE GENOMIC DNA]</scope>
    <source>
        <strain evidence="2 3">RF1</strain>
    </source>
</reference>
<name>A0AAU9GF56_DROMD</name>
<gene>
    <name evidence="2" type="ORF">DMAD_04856</name>
</gene>
<feature type="compositionally biased region" description="Basic residues" evidence="1">
    <location>
        <begin position="47"/>
        <end position="62"/>
    </location>
</feature>
<feature type="compositionally biased region" description="Basic residues" evidence="1">
    <location>
        <begin position="89"/>
        <end position="100"/>
    </location>
</feature>
<dbReference type="EMBL" id="AP029267">
    <property type="protein sequence ID" value="BFG06327.1"/>
    <property type="molecule type" value="Genomic_DNA"/>
</dbReference>
<organism evidence="2 3">
    <name type="scientific">Drosophila madeirensis</name>
    <name type="common">Fruit fly</name>
    <dbReference type="NCBI Taxonomy" id="30013"/>
    <lineage>
        <taxon>Eukaryota</taxon>
        <taxon>Metazoa</taxon>
        <taxon>Ecdysozoa</taxon>
        <taxon>Arthropoda</taxon>
        <taxon>Hexapoda</taxon>
        <taxon>Insecta</taxon>
        <taxon>Pterygota</taxon>
        <taxon>Neoptera</taxon>
        <taxon>Endopterygota</taxon>
        <taxon>Diptera</taxon>
        <taxon>Brachycera</taxon>
        <taxon>Muscomorpha</taxon>
        <taxon>Ephydroidea</taxon>
        <taxon>Drosophilidae</taxon>
        <taxon>Drosophila</taxon>
        <taxon>Sophophora</taxon>
    </lineage>
</organism>
<feature type="region of interest" description="Disordered" evidence="1">
    <location>
        <begin position="42"/>
        <end position="100"/>
    </location>
</feature>
<sequence length="100" mass="11862">MRVQSLIAAAGELFNEQHTLLLLLLWRRERLSNYNKCQMHINNRSQQLKRQRERQRSRKRQRLRQDSSDFSTTVVSRGLPETSKTVGGCRRKRTKVAPQK</sequence>
<accession>A0AAU9GF56</accession>
<proteinExistence type="predicted"/>
<evidence type="ECO:0000256" key="1">
    <source>
        <dbReference type="SAM" id="MobiDB-lite"/>
    </source>
</evidence>
<evidence type="ECO:0000313" key="3">
    <source>
        <dbReference type="Proteomes" id="UP001500889"/>
    </source>
</evidence>